<dbReference type="GO" id="GO:1990281">
    <property type="term" value="C:efflux pump complex"/>
    <property type="evidence" value="ECO:0007669"/>
    <property type="project" value="TreeGrafter"/>
</dbReference>
<dbReference type="RefSeq" id="WP_168607206.1">
    <property type="nucleotide sequence ID" value="NZ_CP038852.1"/>
</dbReference>
<dbReference type="PANTHER" id="PTHR30469">
    <property type="entry name" value="MULTIDRUG RESISTANCE PROTEIN MDTA"/>
    <property type="match status" value="1"/>
</dbReference>
<accession>A0A6H1Q3I3</accession>
<dbReference type="Gene3D" id="2.40.50.100">
    <property type="match status" value="1"/>
</dbReference>
<evidence type="ECO:0000313" key="1">
    <source>
        <dbReference type="EMBL" id="QIZ21351.1"/>
    </source>
</evidence>
<gene>
    <name evidence="1" type="ORF">E5R92_06085</name>
</gene>
<dbReference type="EMBL" id="CP038852">
    <property type="protein sequence ID" value="QIZ21351.1"/>
    <property type="molecule type" value="Genomic_DNA"/>
</dbReference>
<organism evidence="1 2">
    <name type="scientific">Candidatus Pelagibacter giovannonii</name>
    <dbReference type="NCBI Taxonomy" id="2563896"/>
    <lineage>
        <taxon>Bacteria</taxon>
        <taxon>Pseudomonadati</taxon>
        <taxon>Pseudomonadota</taxon>
        <taxon>Alphaproteobacteria</taxon>
        <taxon>Candidatus Pelagibacterales</taxon>
        <taxon>Candidatus Pelagibacteraceae</taxon>
        <taxon>Candidatus Pelagibacter</taxon>
    </lineage>
</organism>
<dbReference type="Gene3D" id="2.40.30.170">
    <property type="match status" value="1"/>
</dbReference>
<name>A0A6H1Q3I3_9PROT</name>
<protein>
    <submittedName>
        <fullName evidence="1">HlyD family efflux transporter periplasmic adaptor subunit</fullName>
    </submittedName>
</protein>
<reference evidence="1 2" key="1">
    <citation type="journal article" date="2020" name="Nat. Microbiol.">
        <title>Lysogenic host-virus interactions in SAR11 marine bacteria.</title>
        <authorList>
            <person name="Morris R.M."/>
            <person name="Cain K.R."/>
            <person name="Hvorecny K.L."/>
            <person name="Kollman J.M."/>
        </authorList>
    </citation>
    <scope>NUCLEOTIDE SEQUENCE [LARGE SCALE GENOMIC DNA]</scope>
    <source>
        <strain evidence="1 2">NP1</strain>
    </source>
</reference>
<dbReference type="AlphaFoldDB" id="A0A6H1Q3I3"/>
<dbReference type="Proteomes" id="UP000501094">
    <property type="component" value="Chromosome"/>
</dbReference>
<dbReference type="Gene3D" id="1.10.287.470">
    <property type="entry name" value="Helix hairpin bin"/>
    <property type="match status" value="1"/>
</dbReference>
<keyword evidence="2" id="KW-1185">Reference proteome</keyword>
<dbReference type="GO" id="GO:0015562">
    <property type="term" value="F:efflux transmembrane transporter activity"/>
    <property type="evidence" value="ECO:0007669"/>
    <property type="project" value="TreeGrafter"/>
</dbReference>
<dbReference type="SUPFAM" id="SSF111369">
    <property type="entry name" value="HlyD-like secretion proteins"/>
    <property type="match status" value="1"/>
</dbReference>
<dbReference type="KEGG" id="peg:E5R92_06085"/>
<proteinExistence type="predicted"/>
<sequence length="243" mass="27151">MLKKIFIFLYLTVNSTIMVSAEEIDYNARALVGATEQVLITSEIAAKINNIGFTNGEPFLKGDILIAFDCELFEAQREVIQANLDSADVQLKNDKELFNMRSIGELQYELSINGLKKAKAELLIANLNVKRCKIIAPYNGKVMDVFTNQYASIEQRQPLMEIVGDGLLEAITVVPSNWLSWLKSGVDVKILIDETGDELEAKIINLGATVDAASQTIELKLQFKEKYETLIPGMSGVVRFERR</sequence>
<dbReference type="PANTHER" id="PTHR30469:SF20">
    <property type="entry name" value="EFFLUX RND TRANSPORTER PERIPLASMIC ADAPTOR SUBUNIT"/>
    <property type="match status" value="1"/>
</dbReference>
<evidence type="ECO:0000313" key="2">
    <source>
        <dbReference type="Proteomes" id="UP000501094"/>
    </source>
</evidence>